<feature type="compositionally biased region" description="Acidic residues" evidence="1">
    <location>
        <begin position="59"/>
        <end position="70"/>
    </location>
</feature>
<organism evidence="2 3">
    <name type="scientific">Xylaria hypoxylon</name>
    <dbReference type="NCBI Taxonomy" id="37992"/>
    <lineage>
        <taxon>Eukaryota</taxon>
        <taxon>Fungi</taxon>
        <taxon>Dikarya</taxon>
        <taxon>Ascomycota</taxon>
        <taxon>Pezizomycotina</taxon>
        <taxon>Sordariomycetes</taxon>
        <taxon>Xylariomycetidae</taxon>
        <taxon>Xylariales</taxon>
        <taxon>Xylariaceae</taxon>
        <taxon>Xylaria</taxon>
    </lineage>
</organism>
<accession>A0A4Z0YX56</accession>
<sequence>MAVHEVVLDPDGDILVIVPGKLPENYVENAGPHERESGETESLVAEAAVEEPIAEEVTVAEEVTETEEVTAAEAANSEEQQPDASTTREEEDQWRFKASSKHLALASPYIKEMMAGPSREANEVHDDGLLHLAFSGFDVDAISLILSVIHGLNRRVPRTVDLSMLAQIARIVDYLSCHEAMELYASIWIDHLQGPTNSSREDWDAWISVAGVFQNAGIFNRWTRVAIVQKLNCPPSLELPILSQAYGKLSPPPRIPSQPSNPSTSDAIDQQRQLHLENIFSCIYDHMDRLSEQKTCSVECDAILLGTLVRQMRANSLPSLCPTKPYEGLSVSSVVKTIKGLAVPEWYSKVHGPEEPAPNPFEFWGAPKKIDKLRRKKGKTKVKKTIQLSNDLGAYGIVEEVEDEELVVIEHNCGFDELVATVNSLESKIQGLDLEDDLGIWRAE</sequence>
<protein>
    <recommendedName>
        <fullName evidence="4">BTB domain-containing protein</fullName>
    </recommendedName>
</protein>
<reference evidence="2 3" key="1">
    <citation type="submission" date="2019-03" db="EMBL/GenBank/DDBJ databases">
        <title>Draft genome sequence of Xylaria hypoxylon DSM 108379, a ubiquitous saprotrophic-parasitic fungi on hardwood.</title>
        <authorList>
            <person name="Buettner E."/>
            <person name="Leonhardt S."/>
            <person name="Gebauer A.M."/>
            <person name="Liers C."/>
            <person name="Hofrichter M."/>
            <person name="Kellner H."/>
        </authorList>
    </citation>
    <scope>NUCLEOTIDE SEQUENCE [LARGE SCALE GENOMIC DNA]</scope>
    <source>
        <strain evidence="2 3">DSM 108379</strain>
    </source>
</reference>
<dbReference type="OrthoDB" id="5326346at2759"/>
<name>A0A4Z0YX56_9PEZI</name>
<evidence type="ECO:0000313" key="3">
    <source>
        <dbReference type="Proteomes" id="UP000297716"/>
    </source>
</evidence>
<evidence type="ECO:0000256" key="1">
    <source>
        <dbReference type="SAM" id="MobiDB-lite"/>
    </source>
</evidence>
<proteinExistence type="predicted"/>
<evidence type="ECO:0008006" key="4">
    <source>
        <dbReference type="Google" id="ProtNLM"/>
    </source>
</evidence>
<dbReference type="EMBL" id="SKBN01000001">
    <property type="protein sequence ID" value="TGJ88664.1"/>
    <property type="molecule type" value="Genomic_DNA"/>
</dbReference>
<feature type="region of interest" description="Disordered" evidence="1">
    <location>
        <begin position="59"/>
        <end position="92"/>
    </location>
</feature>
<keyword evidence="3" id="KW-1185">Reference proteome</keyword>
<evidence type="ECO:0000313" key="2">
    <source>
        <dbReference type="EMBL" id="TGJ88664.1"/>
    </source>
</evidence>
<dbReference type="STRING" id="37992.A0A4Z0YX56"/>
<dbReference type="Proteomes" id="UP000297716">
    <property type="component" value="Unassembled WGS sequence"/>
</dbReference>
<gene>
    <name evidence="2" type="ORF">E0Z10_g53</name>
</gene>
<dbReference type="AlphaFoldDB" id="A0A4Z0YX56"/>
<comment type="caution">
    <text evidence="2">The sequence shown here is derived from an EMBL/GenBank/DDBJ whole genome shotgun (WGS) entry which is preliminary data.</text>
</comment>